<dbReference type="Proteomes" id="UP001303046">
    <property type="component" value="Unassembled WGS sequence"/>
</dbReference>
<evidence type="ECO:0000313" key="1">
    <source>
        <dbReference type="EMBL" id="KAK6766787.1"/>
    </source>
</evidence>
<name>A0ABR1EVW3_NECAM</name>
<gene>
    <name evidence="1" type="primary">Necator_chrX.g26372</name>
    <name evidence="1" type="ORF">RB195_026205</name>
</gene>
<organism evidence="1 2">
    <name type="scientific">Necator americanus</name>
    <name type="common">Human hookworm</name>
    <dbReference type="NCBI Taxonomy" id="51031"/>
    <lineage>
        <taxon>Eukaryota</taxon>
        <taxon>Metazoa</taxon>
        <taxon>Ecdysozoa</taxon>
        <taxon>Nematoda</taxon>
        <taxon>Chromadorea</taxon>
        <taxon>Rhabditida</taxon>
        <taxon>Rhabditina</taxon>
        <taxon>Rhabditomorpha</taxon>
        <taxon>Strongyloidea</taxon>
        <taxon>Ancylostomatidae</taxon>
        <taxon>Bunostominae</taxon>
        <taxon>Necator</taxon>
    </lineage>
</organism>
<proteinExistence type="predicted"/>
<comment type="caution">
    <text evidence="1">The sequence shown here is derived from an EMBL/GenBank/DDBJ whole genome shotgun (WGS) entry which is preliminary data.</text>
</comment>
<accession>A0ABR1EVW3</accession>
<dbReference type="EMBL" id="JAVFWL010000006">
    <property type="protein sequence ID" value="KAK6766787.1"/>
    <property type="molecule type" value="Genomic_DNA"/>
</dbReference>
<reference evidence="1 2" key="1">
    <citation type="submission" date="2023-08" db="EMBL/GenBank/DDBJ databases">
        <title>A Necator americanus chromosomal reference genome.</title>
        <authorList>
            <person name="Ilik V."/>
            <person name="Petrzelkova K.J."/>
            <person name="Pardy F."/>
            <person name="Fuh T."/>
            <person name="Niatou-Singa F.S."/>
            <person name="Gouil Q."/>
            <person name="Baker L."/>
            <person name="Ritchie M.E."/>
            <person name="Jex A.R."/>
            <person name="Gazzola D."/>
            <person name="Li H."/>
            <person name="Toshio Fujiwara R."/>
            <person name="Zhan B."/>
            <person name="Aroian R.V."/>
            <person name="Pafco B."/>
            <person name="Schwarz E.M."/>
        </authorList>
    </citation>
    <scope>NUCLEOTIDE SEQUENCE [LARGE SCALE GENOMIC DNA]</scope>
    <source>
        <strain evidence="1 2">Aroian</strain>
        <tissue evidence="1">Whole animal</tissue>
    </source>
</reference>
<sequence length="105" mass="12360">MMTKVDQKAINGEAIVARLTIPLCLVQEFQKISHRTIPQKYQNVDSAFSDTRLILELQNVEKTNYWMKLSWKGEYQRYFHDTLAPHFQKSHCNKLGLDKIIQKHA</sequence>
<evidence type="ECO:0000313" key="2">
    <source>
        <dbReference type="Proteomes" id="UP001303046"/>
    </source>
</evidence>
<keyword evidence="2" id="KW-1185">Reference proteome</keyword>
<protein>
    <submittedName>
        <fullName evidence="1">Uncharacterized protein</fullName>
    </submittedName>
</protein>